<dbReference type="InterPro" id="IPR004680">
    <property type="entry name" value="Cit_transptr-like_dom"/>
</dbReference>
<evidence type="ECO:0000259" key="13">
    <source>
        <dbReference type="Pfam" id="PF03600"/>
    </source>
</evidence>
<feature type="transmembrane region" description="Helical" evidence="12">
    <location>
        <begin position="194"/>
        <end position="215"/>
    </location>
</feature>
<comment type="subcellular location">
    <subcellularLocation>
        <location evidence="1">Membrane</location>
        <topology evidence="1">Multi-pass membrane protein</topology>
    </subcellularLocation>
</comment>
<feature type="transmembrane region" description="Helical" evidence="12">
    <location>
        <begin position="415"/>
        <end position="433"/>
    </location>
</feature>
<comment type="caution">
    <text evidence="14">The sequence shown here is derived from an EMBL/GenBank/DDBJ whole genome shotgun (WGS) entry which is preliminary data.</text>
</comment>
<proteinExistence type="inferred from homology"/>
<name>A0A8S0TPV8_OLEEU</name>
<keyword evidence="3" id="KW-0050">Antiport</keyword>
<evidence type="ECO:0000256" key="3">
    <source>
        <dbReference type="ARBA" id="ARBA00022449"/>
    </source>
</evidence>
<dbReference type="OrthoDB" id="2865258at2759"/>
<feature type="transmembrane region" description="Helical" evidence="12">
    <location>
        <begin position="331"/>
        <end position="349"/>
    </location>
</feature>
<feature type="transmembrane region" description="Helical" evidence="12">
    <location>
        <begin position="554"/>
        <end position="579"/>
    </location>
</feature>
<dbReference type="EMBL" id="CACTIH010007272">
    <property type="protein sequence ID" value="CAA3007287.1"/>
    <property type="molecule type" value="Genomic_DNA"/>
</dbReference>
<dbReference type="Gramene" id="OE9A088940T2">
    <property type="protein sequence ID" value="OE9A088940C2"/>
    <property type="gene ID" value="OE9A088940"/>
</dbReference>
<evidence type="ECO:0000313" key="14">
    <source>
        <dbReference type="EMBL" id="CAA3007287.1"/>
    </source>
</evidence>
<dbReference type="Pfam" id="PF03600">
    <property type="entry name" value="CitMHS"/>
    <property type="match status" value="1"/>
</dbReference>
<dbReference type="GO" id="GO:0006814">
    <property type="term" value="P:sodium ion transport"/>
    <property type="evidence" value="ECO:0007669"/>
    <property type="project" value="UniProtKB-KW"/>
</dbReference>
<dbReference type="PANTHER" id="PTHR43269:SF2">
    <property type="entry name" value="SODIUM_PROTON ANTIPORTER 1-RELATED"/>
    <property type="match status" value="1"/>
</dbReference>
<dbReference type="Proteomes" id="UP000594638">
    <property type="component" value="Unassembled WGS sequence"/>
</dbReference>
<keyword evidence="9" id="KW-0739">Sodium transport</keyword>
<keyword evidence="15" id="KW-1185">Reference proteome</keyword>
<reference evidence="14 15" key="1">
    <citation type="submission" date="2019-12" db="EMBL/GenBank/DDBJ databases">
        <authorList>
            <person name="Alioto T."/>
            <person name="Alioto T."/>
            <person name="Gomez Garrido J."/>
        </authorList>
    </citation>
    <scope>NUCLEOTIDE SEQUENCE [LARGE SCALE GENOMIC DNA]</scope>
</reference>
<feature type="region of interest" description="Disordered" evidence="11">
    <location>
        <begin position="109"/>
        <end position="136"/>
    </location>
</feature>
<keyword evidence="5 12" id="KW-1133">Transmembrane helix</keyword>
<feature type="transmembrane region" description="Helical" evidence="12">
    <location>
        <begin position="291"/>
        <end position="319"/>
    </location>
</feature>
<dbReference type="GO" id="GO:0015297">
    <property type="term" value="F:antiporter activity"/>
    <property type="evidence" value="ECO:0007669"/>
    <property type="project" value="UniProtKB-KW"/>
</dbReference>
<evidence type="ECO:0000256" key="2">
    <source>
        <dbReference type="ARBA" id="ARBA00022448"/>
    </source>
</evidence>
<feature type="transmembrane region" description="Helical" evidence="12">
    <location>
        <begin position="480"/>
        <end position="499"/>
    </location>
</feature>
<evidence type="ECO:0000256" key="9">
    <source>
        <dbReference type="ARBA" id="ARBA00023201"/>
    </source>
</evidence>
<evidence type="ECO:0000256" key="11">
    <source>
        <dbReference type="SAM" id="MobiDB-lite"/>
    </source>
</evidence>
<protein>
    <submittedName>
        <fullName evidence="14">Citrate transporter-like domain containing</fullName>
    </submittedName>
</protein>
<evidence type="ECO:0000256" key="4">
    <source>
        <dbReference type="ARBA" id="ARBA00022692"/>
    </source>
</evidence>
<dbReference type="AlphaFoldDB" id="A0A8S0TPV8"/>
<feature type="domain" description="Citrate transporter-like" evidence="13">
    <location>
        <begin position="205"/>
        <end position="537"/>
    </location>
</feature>
<evidence type="ECO:0000256" key="5">
    <source>
        <dbReference type="ARBA" id="ARBA00022989"/>
    </source>
</evidence>
<accession>A0A8S0TPV8</accession>
<dbReference type="NCBIfam" id="NF038006">
    <property type="entry name" value="NhaD_1"/>
    <property type="match status" value="1"/>
</dbReference>
<evidence type="ECO:0000313" key="15">
    <source>
        <dbReference type="Proteomes" id="UP000594638"/>
    </source>
</evidence>
<keyword evidence="7" id="KW-0406">Ion transport</keyword>
<evidence type="ECO:0000256" key="12">
    <source>
        <dbReference type="SAM" id="Phobius"/>
    </source>
</evidence>
<gene>
    <name evidence="14" type="ORF">OLEA9_A088940</name>
</gene>
<evidence type="ECO:0000256" key="10">
    <source>
        <dbReference type="ARBA" id="ARBA00025753"/>
    </source>
</evidence>
<evidence type="ECO:0000256" key="1">
    <source>
        <dbReference type="ARBA" id="ARBA00004141"/>
    </source>
</evidence>
<evidence type="ECO:0000256" key="6">
    <source>
        <dbReference type="ARBA" id="ARBA00023053"/>
    </source>
</evidence>
<dbReference type="GO" id="GO:0016020">
    <property type="term" value="C:membrane"/>
    <property type="evidence" value="ECO:0007669"/>
    <property type="project" value="UniProtKB-SubCell"/>
</dbReference>
<evidence type="ECO:0000256" key="8">
    <source>
        <dbReference type="ARBA" id="ARBA00023136"/>
    </source>
</evidence>
<feature type="compositionally biased region" description="Polar residues" evidence="11">
    <location>
        <begin position="124"/>
        <end position="136"/>
    </location>
</feature>
<dbReference type="InterPro" id="IPR045016">
    <property type="entry name" value="NhaD-like"/>
</dbReference>
<keyword evidence="8 12" id="KW-0472">Membrane</keyword>
<evidence type="ECO:0000256" key="7">
    <source>
        <dbReference type="ARBA" id="ARBA00023065"/>
    </source>
</evidence>
<keyword evidence="4 12" id="KW-0812">Transmembrane</keyword>
<feature type="transmembrane region" description="Helical" evidence="12">
    <location>
        <begin position="599"/>
        <end position="617"/>
    </location>
</feature>
<keyword evidence="6" id="KW-0915">Sodium</keyword>
<comment type="similarity">
    <text evidence="10">Belongs to the NhaD Na(+)/H(+) (TC 2.A.62) antiporter family.</text>
</comment>
<sequence length="678" mass="74023">MPSALSHTHAHTHRAPLKSPRLPYCTQSQFHYLLQVPTNKYLHPMSAVSPHTVTTHLPYSRFHQFKKHPLRFSPQPPTTLWSQPPCLGSSRIRDCPGILLDRNRLLARAEDKARDGSSSTSSTQHQTNSDKQNQDLSLSGTCDPLCSVDDARSEDFKFNNQPKTDLRKALAIFAAAGTGALAISHSWVAANQDAAMALLFGIGYAGIIFEESLAFNKSGVGLLMAVSLWVIRSIGAPSTEIAVSELSHASAEVSEIFFFLLGAMTIVEIVDAHQGFKLVTDNITTHKPRTLLWVVGFVTFFLSSVLDNLTSTIVMVSLLRKLISPSEYRKLLGGVVVIAANAGGAWSPIGDVTTTMLWIHGQISTLQTMKDLLIPSAVSLAVPLALMSLTSEVNGKGQNSENVLAPEQMAPRGKLVFAAGIGALLFVPIFKALTGLPPYMGILLGLGFLWILTDAIHYGEPERQRLKVPQALSRIDTQGALFFLGILLSVSSLEAAGILRELANYLDAHIPNIELIASSIGVVSAIIDNVPLVAATMGMYDLSSFPQDSEFWQLVAYCAGTGGSMLVIGSAAGVAFMGMEKVDFFWYFRKVHASVHHLLVPKSIFLLLANCVIPSISGKWFCSCWLRSWGCFIHCGSQTQYFPPNNSSSRSIYFWFVNHHGWNWMLIRLKSSGILLSN</sequence>
<feature type="transmembrane region" description="Helical" evidence="12">
    <location>
        <begin position="519"/>
        <end position="542"/>
    </location>
</feature>
<dbReference type="PANTHER" id="PTHR43269">
    <property type="entry name" value="SODIUM/PROTON ANTIPORTER 1-RELATED"/>
    <property type="match status" value="1"/>
</dbReference>
<feature type="transmembrane region" description="Helical" evidence="12">
    <location>
        <begin position="439"/>
        <end position="459"/>
    </location>
</feature>
<organism evidence="14 15">
    <name type="scientific">Olea europaea subsp. europaea</name>
    <dbReference type="NCBI Taxonomy" id="158383"/>
    <lineage>
        <taxon>Eukaryota</taxon>
        <taxon>Viridiplantae</taxon>
        <taxon>Streptophyta</taxon>
        <taxon>Embryophyta</taxon>
        <taxon>Tracheophyta</taxon>
        <taxon>Spermatophyta</taxon>
        <taxon>Magnoliopsida</taxon>
        <taxon>eudicotyledons</taxon>
        <taxon>Gunneridae</taxon>
        <taxon>Pentapetalae</taxon>
        <taxon>asterids</taxon>
        <taxon>lamiids</taxon>
        <taxon>Lamiales</taxon>
        <taxon>Oleaceae</taxon>
        <taxon>Oleeae</taxon>
        <taxon>Olea</taxon>
    </lineage>
</organism>
<feature type="transmembrane region" description="Helical" evidence="12">
    <location>
        <begin position="169"/>
        <end position="188"/>
    </location>
</feature>
<keyword evidence="2" id="KW-0813">Transport</keyword>